<dbReference type="AlphaFoldDB" id="A0AA96LP30"/>
<evidence type="ECO:0000313" key="2">
    <source>
        <dbReference type="Proteomes" id="UP001304650"/>
    </source>
</evidence>
<evidence type="ECO:0000313" key="1">
    <source>
        <dbReference type="EMBL" id="WNR43243.1"/>
    </source>
</evidence>
<dbReference type="KEGG" id="proo:MJB10_19310"/>
<gene>
    <name evidence="1" type="ORF">MJB10_19310</name>
</gene>
<accession>A0AA96LP30</accession>
<protein>
    <submittedName>
        <fullName evidence="1">Uncharacterized protein</fullName>
    </submittedName>
</protein>
<proteinExistence type="predicted"/>
<name>A0AA96LP30_9BACL</name>
<dbReference type="RefSeq" id="WP_314797346.1">
    <property type="nucleotide sequence ID" value="NZ_CP130319.1"/>
</dbReference>
<sequence>MSTSVTIAAFRQKKYHELLLRRVAQNTGKEVEIPYKRNRVIEPRFVAVHGK</sequence>
<dbReference type="Proteomes" id="UP001304650">
    <property type="component" value="Chromosome"/>
</dbReference>
<organism evidence="1 2">
    <name type="scientific">Paenibacillus roseopurpureus</name>
    <dbReference type="NCBI Taxonomy" id="2918901"/>
    <lineage>
        <taxon>Bacteria</taxon>
        <taxon>Bacillati</taxon>
        <taxon>Bacillota</taxon>
        <taxon>Bacilli</taxon>
        <taxon>Bacillales</taxon>
        <taxon>Paenibacillaceae</taxon>
        <taxon>Paenibacillus</taxon>
    </lineage>
</organism>
<reference evidence="1" key="1">
    <citation type="submission" date="2022-02" db="EMBL/GenBank/DDBJ databases">
        <title>Paenibacillus sp. MBLB1832 Whole Genome Shotgun Sequencing.</title>
        <authorList>
            <person name="Hwang C.Y."/>
            <person name="Cho E.-S."/>
            <person name="Seo M.-J."/>
        </authorList>
    </citation>
    <scope>NUCLEOTIDE SEQUENCE</scope>
    <source>
        <strain evidence="1">MBLB1832</strain>
    </source>
</reference>
<dbReference type="EMBL" id="CP130319">
    <property type="protein sequence ID" value="WNR43243.1"/>
    <property type="molecule type" value="Genomic_DNA"/>
</dbReference>
<keyword evidence="2" id="KW-1185">Reference proteome</keyword>